<dbReference type="PROSITE" id="PS00624">
    <property type="entry name" value="GMC_OXRED_2"/>
    <property type="match status" value="2"/>
</dbReference>
<name>A0A8J2WH35_9CRUS</name>
<dbReference type="SUPFAM" id="SSF51905">
    <property type="entry name" value="FAD/NAD(P)-binding domain"/>
    <property type="match status" value="2"/>
</dbReference>
<dbReference type="Proteomes" id="UP000789390">
    <property type="component" value="Unassembled WGS sequence"/>
</dbReference>
<keyword evidence="3" id="KW-0732">Signal</keyword>
<dbReference type="Gene3D" id="3.30.560.10">
    <property type="entry name" value="Glucose Oxidase, domain 3"/>
    <property type="match status" value="2"/>
</dbReference>
<feature type="domain" description="Glucose-methanol-choline oxidoreductase N-terminal" evidence="5">
    <location>
        <begin position="296"/>
        <end position="310"/>
    </location>
</feature>
<evidence type="ECO:0000259" key="5">
    <source>
        <dbReference type="PROSITE" id="PS00624"/>
    </source>
</evidence>
<evidence type="ECO:0000256" key="3">
    <source>
        <dbReference type="SAM" id="SignalP"/>
    </source>
</evidence>
<organism evidence="6 7">
    <name type="scientific">Daphnia galeata</name>
    <dbReference type="NCBI Taxonomy" id="27404"/>
    <lineage>
        <taxon>Eukaryota</taxon>
        <taxon>Metazoa</taxon>
        <taxon>Ecdysozoa</taxon>
        <taxon>Arthropoda</taxon>
        <taxon>Crustacea</taxon>
        <taxon>Branchiopoda</taxon>
        <taxon>Diplostraca</taxon>
        <taxon>Cladocera</taxon>
        <taxon>Anomopoda</taxon>
        <taxon>Daphniidae</taxon>
        <taxon>Daphnia</taxon>
    </lineage>
</organism>
<accession>A0A8J2WH35</accession>
<dbReference type="AlphaFoldDB" id="A0A8J2WH35"/>
<dbReference type="PANTHER" id="PTHR11552:SF227">
    <property type="entry name" value="GLUCOSE DEHYDROGENASE [FAD, QUINONE]-LIKE PROTEIN"/>
    <property type="match status" value="1"/>
</dbReference>
<dbReference type="PROSITE" id="PS00623">
    <property type="entry name" value="GMC_OXRED_1"/>
    <property type="match status" value="2"/>
</dbReference>
<dbReference type="OrthoDB" id="6356282at2759"/>
<dbReference type="EMBL" id="CAKKLH010000014">
    <property type="protein sequence ID" value="CAH0099208.1"/>
    <property type="molecule type" value="Genomic_DNA"/>
</dbReference>
<feature type="chain" id="PRO_5035217279" description="Glucose-methanol-choline oxidoreductase N-terminal domain-containing protein" evidence="3">
    <location>
        <begin position="22"/>
        <end position="1241"/>
    </location>
</feature>
<dbReference type="GO" id="GO:0016614">
    <property type="term" value="F:oxidoreductase activity, acting on CH-OH group of donors"/>
    <property type="evidence" value="ECO:0007669"/>
    <property type="project" value="InterPro"/>
</dbReference>
<keyword evidence="7" id="KW-1185">Reference proteome</keyword>
<dbReference type="PANTHER" id="PTHR11552">
    <property type="entry name" value="GLUCOSE-METHANOL-CHOLINE GMC OXIDOREDUCTASE"/>
    <property type="match status" value="1"/>
</dbReference>
<evidence type="ECO:0000313" key="7">
    <source>
        <dbReference type="Proteomes" id="UP000789390"/>
    </source>
</evidence>
<comment type="caution">
    <text evidence="6">The sequence shown here is derived from an EMBL/GenBank/DDBJ whole genome shotgun (WGS) entry which is preliminary data.</text>
</comment>
<feature type="signal peptide" evidence="3">
    <location>
        <begin position="1"/>
        <end position="21"/>
    </location>
</feature>
<protein>
    <recommendedName>
        <fullName evidence="4 5">Glucose-methanol-choline oxidoreductase N-terminal domain-containing protein</fullName>
    </recommendedName>
</protein>
<evidence type="ECO:0000256" key="2">
    <source>
        <dbReference type="RuleBase" id="RU003968"/>
    </source>
</evidence>
<dbReference type="InterPro" id="IPR000172">
    <property type="entry name" value="GMC_OxRdtase_N"/>
</dbReference>
<sequence>MLLGRELRLALTSLFTWLLFSDNADDPEGYVRDASVIRAAYDFIIIGAGSAGSVIANRLTEVGDWNVLLLEAGNDESLTGQIPLFAASLQLTNLDWQYKTVAQDNACQGYLNRKCNWPRGKMLGGSSSINYMLYVRGNKRDYDKWRDDGNVGWGYDDVLPYFLKSEDNRNPFLAGTKYHGTGGYLTVGEAGYRSPLGAAFIQGGREMGYETRDCNGEFQTGFMIPQGTVRRGRRCSTSKAFLRPVRNRQNLHVSKNSHVLKIIIDPDTKTATGVEFEKQGRKYVVTANKEVVLSAGSIASPQILMLSGVGPTAHLTEKGITPILDQPYVGENLHDHVGLIGMVFLIDKPYSVISASRIMNLPVILNYTLFGGTAMSLLGGVEGLAWVKSKYADPNDDWPDIQLHFGSGSEISDDGTAVRFAHGFPDEVWNEYYKPIVNRDSWTIFPLYVRPKSRGNIRLNSKDPYDKPLINPNYFSHPRDLEVTIEAVKFCLALSKTEALKAMGSRLYDKPFPGCEDKPLWTDEYWECWIKRSSFTLAHTVGTCKMGPDSDPTAVVDPQLRVKGIKNLRVADTSIMPSVPSGNTNAPTSLQNSSFLSCSSFTSDSRTPQVIQFSTSIFGSRKNLRRLLSYSINEMLPIKEFTVALTSLISVVFFGDTPSDPEGYVQDASVIRAEYDFIIVGAGSAGAVIANRLSEVNDWKVLLLEAGDDESMTGQIPLLAASLQLTDKDWQYKTEPQDNACTGSLNRKCNWPRGKMLGGSSSINYMLYVRGNKRDYDKWRDDGNVGWGYDDVLPYFLKSEDNRNPFLAGTKYHGKGGYLTVQEPAYNTPLAAAFIQGGVEMGYKNRDCNAEFQTGVMLAQGTIRRGSRCSTSKAFLRPIRNRQNLHISKNSRVLKVVIDPDTKVATEVQFEKGGKMYFVKAKKEIILSAGSIATPQILMLSGVGPADHLTEKGITPILDQPYVGENLHDHVGIIGMVFLIDKPYSIVTASRIISLPVLLNYTLFGGTSMSLLGGVEGLGFVNSKYADPNDDWPDIQLHFNSGSDISDDGTAMRYAHGFTDAVWNEYYKPIVNQDCWSIFPYKLRPKSRGNIRLNSKDPYDKPLINPNYYSDPDDHDIKVTIEAVKFSLALSKTEALKAIGSKFYDKPFPGCEDKPLWTDEYWECWIKASSYTLAHTVGTCKMGPDSDPTAVVDPQLRVRGIKNLRVADTSIMPSVPSGNTNAPTIMVGEKAADLIKKDWIL</sequence>
<evidence type="ECO:0000259" key="4">
    <source>
        <dbReference type="PROSITE" id="PS00623"/>
    </source>
</evidence>
<dbReference type="GO" id="GO:0050660">
    <property type="term" value="F:flavin adenine dinucleotide binding"/>
    <property type="evidence" value="ECO:0007669"/>
    <property type="project" value="InterPro"/>
</dbReference>
<feature type="domain" description="Glucose-methanol-choline oxidoreductase N-terminal" evidence="4">
    <location>
        <begin position="120"/>
        <end position="143"/>
    </location>
</feature>
<dbReference type="InterPro" id="IPR036188">
    <property type="entry name" value="FAD/NAD-bd_sf"/>
</dbReference>
<dbReference type="Pfam" id="PF00732">
    <property type="entry name" value="GMC_oxred_N"/>
    <property type="match status" value="2"/>
</dbReference>
<keyword evidence="2" id="KW-0274">FAD</keyword>
<dbReference type="Gene3D" id="3.50.50.60">
    <property type="entry name" value="FAD/NAD(P)-binding domain"/>
    <property type="match status" value="2"/>
</dbReference>
<evidence type="ECO:0000256" key="1">
    <source>
        <dbReference type="ARBA" id="ARBA00010790"/>
    </source>
</evidence>
<evidence type="ECO:0000313" key="6">
    <source>
        <dbReference type="EMBL" id="CAH0099208.1"/>
    </source>
</evidence>
<dbReference type="InterPro" id="IPR007867">
    <property type="entry name" value="GMC_OxRtase_C"/>
</dbReference>
<reference evidence="6" key="1">
    <citation type="submission" date="2021-11" db="EMBL/GenBank/DDBJ databases">
        <authorList>
            <person name="Schell T."/>
        </authorList>
    </citation>
    <scope>NUCLEOTIDE SEQUENCE</scope>
    <source>
        <strain evidence="6">M5</strain>
    </source>
</reference>
<dbReference type="Pfam" id="PF05199">
    <property type="entry name" value="GMC_oxred_C"/>
    <property type="match status" value="2"/>
</dbReference>
<feature type="domain" description="Glucose-methanol-choline oxidoreductase N-terminal" evidence="4">
    <location>
        <begin position="754"/>
        <end position="777"/>
    </location>
</feature>
<gene>
    <name evidence="6" type="ORF">DGAL_LOCUS1322</name>
</gene>
<proteinExistence type="inferred from homology"/>
<feature type="domain" description="Glucose-methanol-choline oxidoreductase N-terminal" evidence="5">
    <location>
        <begin position="930"/>
        <end position="944"/>
    </location>
</feature>
<dbReference type="SUPFAM" id="SSF54373">
    <property type="entry name" value="FAD-linked reductases, C-terminal domain"/>
    <property type="match status" value="2"/>
</dbReference>
<dbReference type="InterPro" id="IPR012132">
    <property type="entry name" value="GMC_OxRdtase"/>
</dbReference>
<keyword evidence="2" id="KW-0285">Flavoprotein</keyword>
<comment type="similarity">
    <text evidence="1 2">Belongs to the GMC oxidoreductase family.</text>
</comment>